<name>A0AB37VP38_ENTCL</name>
<dbReference type="AlphaFoldDB" id="A0AB37VP38"/>
<evidence type="ECO:0000313" key="1">
    <source>
        <dbReference type="EMBL" id="RWT84805.1"/>
    </source>
</evidence>
<reference evidence="1 2" key="1">
    <citation type="submission" date="2018-06" db="EMBL/GenBank/DDBJ databases">
        <title>Carbapenemase-producing Enterobacteriaceae present in wastewater treatment plant effluent and nearby surface waters in the US.</title>
        <authorList>
            <person name="Mathys D.A."/>
            <person name="Mollenkopf D.F."/>
            <person name="Feicht S.M."/>
            <person name="Adams R.J."/>
            <person name="Albers A.L."/>
            <person name="Grooters S.V."/>
            <person name="Stuever D.M."/>
            <person name="Daniels J.B."/>
            <person name="Wittum T.E."/>
        </authorList>
    </citation>
    <scope>NUCLEOTIDE SEQUENCE [LARGE SCALE GENOMIC DNA]</scope>
    <source>
        <strain evidence="1 2">GEO_23_Down_A</strain>
    </source>
</reference>
<dbReference type="EMBL" id="QKPI01000001">
    <property type="protein sequence ID" value="RWT84805.1"/>
    <property type="molecule type" value="Genomic_DNA"/>
</dbReference>
<comment type="caution">
    <text evidence="1">The sequence shown here is derived from an EMBL/GenBank/DDBJ whole genome shotgun (WGS) entry which is preliminary data.</text>
</comment>
<proteinExistence type="predicted"/>
<organism evidence="1 2">
    <name type="scientific">Enterobacter cloacae</name>
    <dbReference type="NCBI Taxonomy" id="550"/>
    <lineage>
        <taxon>Bacteria</taxon>
        <taxon>Pseudomonadati</taxon>
        <taxon>Pseudomonadota</taxon>
        <taxon>Gammaproteobacteria</taxon>
        <taxon>Enterobacterales</taxon>
        <taxon>Enterobacteriaceae</taxon>
        <taxon>Enterobacter</taxon>
        <taxon>Enterobacter cloacae complex</taxon>
    </lineage>
</organism>
<protein>
    <submittedName>
        <fullName evidence="1">Uncharacterized protein</fullName>
    </submittedName>
</protein>
<accession>A0AB37VP38</accession>
<dbReference type="RefSeq" id="WP_128338568.1">
    <property type="nucleotide sequence ID" value="NZ_QKPI01000001.1"/>
</dbReference>
<sequence length="99" mass="10883">MRELKAGGLAVIINSSIPENIGAAVRLIKHMGTIKSTFTGIELDAWSVESASYRELKGWLSDGEIKNTPSLNCPSKWLMPIDGDDFSDKRVSHKEKSHA</sequence>
<gene>
    <name evidence="1" type="ORF">DN595_00080</name>
</gene>
<dbReference type="Proteomes" id="UP000289016">
    <property type="component" value="Unassembled WGS sequence"/>
</dbReference>
<evidence type="ECO:0000313" key="2">
    <source>
        <dbReference type="Proteomes" id="UP000289016"/>
    </source>
</evidence>